<comment type="caution">
    <text evidence="1">The sequence shown here is derived from an EMBL/GenBank/DDBJ whole genome shotgun (WGS) entry which is preliminary data.</text>
</comment>
<organism evidence="1 2">
    <name type="scientific">Smallanthus sonchifolius</name>
    <dbReference type="NCBI Taxonomy" id="185202"/>
    <lineage>
        <taxon>Eukaryota</taxon>
        <taxon>Viridiplantae</taxon>
        <taxon>Streptophyta</taxon>
        <taxon>Embryophyta</taxon>
        <taxon>Tracheophyta</taxon>
        <taxon>Spermatophyta</taxon>
        <taxon>Magnoliopsida</taxon>
        <taxon>eudicotyledons</taxon>
        <taxon>Gunneridae</taxon>
        <taxon>Pentapetalae</taxon>
        <taxon>asterids</taxon>
        <taxon>campanulids</taxon>
        <taxon>Asterales</taxon>
        <taxon>Asteraceae</taxon>
        <taxon>Asteroideae</taxon>
        <taxon>Heliantheae alliance</taxon>
        <taxon>Millerieae</taxon>
        <taxon>Smallanthus</taxon>
    </lineage>
</organism>
<protein>
    <submittedName>
        <fullName evidence="1">Uncharacterized protein</fullName>
    </submittedName>
</protein>
<dbReference type="Proteomes" id="UP001056120">
    <property type="component" value="Linkage Group LG20"/>
</dbReference>
<gene>
    <name evidence="1" type="ORF">L1987_59032</name>
</gene>
<evidence type="ECO:0000313" key="1">
    <source>
        <dbReference type="EMBL" id="KAI3741360.1"/>
    </source>
</evidence>
<name>A0ACB9D4B7_9ASTR</name>
<sequence length="273" mass="31008">MEPEFLGSSPKFVVNRSITTKQQSEFDSPKTVTISMADRDATDSSSDEGYNGQRKIKRYVSVIQLEAKCCEKKQSRRKKEPVELNCLGNELKFRGVRRRRWGRWAAEIRDPRRGVRVWLGTYDTAEEAALVYDRRAIELRGSKAQTNLLQQPPPSPVLTPVSVSDQCSGKEFPDLFSPTSVLRFDNTDEASENPSKPNSIESNTFSNDYFHYDSNFEYDLFDFQIPSPVIVEEIGFADEIGAGSSEMLSELDDDIKSSEWDVDSFFQDPLVAE</sequence>
<accession>A0ACB9D4B7</accession>
<evidence type="ECO:0000313" key="2">
    <source>
        <dbReference type="Proteomes" id="UP001056120"/>
    </source>
</evidence>
<dbReference type="EMBL" id="CM042037">
    <property type="protein sequence ID" value="KAI3741360.1"/>
    <property type="molecule type" value="Genomic_DNA"/>
</dbReference>
<keyword evidence="2" id="KW-1185">Reference proteome</keyword>
<reference evidence="1 2" key="2">
    <citation type="journal article" date="2022" name="Mol. Ecol. Resour.">
        <title>The genomes of chicory, endive, great burdock and yacon provide insights into Asteraceae paleo-polyploidization history and plant inulin production.</title>
        <authorList>
            <person name="Fan W."/>
            <person name="Wang S."/>
            <person name="Wang H."/>
            <person name="Wang A."/>
            <person name="Jiang F."/>
            <person name="Liu H."/>
            <person name="Zhao H."/>
            <person name="Xu D."/>
            <person name="Zhang Y."/>
        </authorList>
    </citation>
    <scope>NUCLEOTIDE SEQUENCE [LARGE SCALE GENOMIC DNA]</scope>
    <source>
        <strain evidence="2">cv. Yunnan</strain>
        <tissue evidence="1">Leaves</tissue>
    </source>
</reference>
<proteinExistence type="predicted"/>
<reference evidence="2" key="1">
    <citation type="journal article" date="2022" name="Mol. Ecol. Resour.">
        <title>The genomes of chicory, endive, great burdock and yacon provide insights into Asteraceae palaeo-polyploidization history and plant inulin production.</title>
        <authorList>
            <person name="Fan W."/>
            <person name="Wang S."/>
            <person name="Wang H."/>
            <person name="Wang A."/>
            <person name="Jiang F."/>
            <person name="Liu H."/>
            <person name="Zhao H."/>
            <person name="Xu D."/>
            <person name="Zhang Y."/>
        </authorList>
    </citation>
    <scope>NUCLEOTIDE SEQUENCE [LARGE SCALE GENOMIC DNA]</scope>
    <source>
        <strain evidence="2">cv. Yunnan</strain>
    </source>
</reference>